<organism evidence="10 11">
    <name type="scientific">Pontibacillus halophilus JSM 076056 = DSM 19796</name>
    <dbReference type="NCBI Taxonomy" id="1385510"/>
    <lineage>
        <taxon>Bacteria</taxon>
        <taxon>Bacillati</taxon>
        <taxon>Bacillota</taxon>
        <taxon>Bacilli</taxon>
        <taxon>Bacillales</taxon>
        <taxon>Bacillaceae</taxon>
        <taxon>Pontibacillus</taxon>
    </lineage>
</organism>
<dbReference type="STRING" id="1385510.GCA_000425205_02878"/>
<reference evidence="10 11" key="1">
    <citation type="submission" date="2013-08" db="EMBL/GenBank/DDBJ databases">
        <authorList>
            <person name="Huang J."/>
            <person name="Wang G."/>
        </authorList>
    </citation>
    <scope>NUCLEOTIDE SEQUENCE [LARGE SCALE GENOMIC DNA]</scope>
    <source>
        <strain evidence="10 11">JSM 076056</strain>
    </source>
</reference>
<dbReference type="PANTHER" id="PTHR30330">
    <property type="entry name" value="AGSS FAMILY TRANSPORTER, SODIUM-ALANINE"/>
    <property type="match status" value="1"/>
</dbReference>
<evidence type="ECO:0000256" key="5">
    <source>
        <dbReference type="ARBA" id="ARBA00022692"/>
    </source>
</evidence>
<feature type="transmembrane region" description="Helical" evidence="9">
    <location>
        <begin position="180"/>
        <end position="200"/>
    </location>
</feature>
<dbReference type="GO" id="GO:0005886">
    <property type="term" value="C:plasma membrane"/>
    <property type="evidence" value="ECO:0007669"/>
    <property type="project" value="UniProtKB-SubCell"/>
</dbReference>
<keyword evidence="5 9" id="KW-0812">Transmembrane</keyword>
<evidence type="ECO:0000256" key="1">
    <source>
        <dbReference type="ARBA" id="ARBA00004651"/>
    </source>
</evidence>
<dbReference type="InterPro" id="IPR001463">
    <property type="entry name" value="Na/Ala_symport"/>
</dbReference>
<evidence type="ECO:0000256" key="2">
    <source>
        <dbReference type="ARBA" id="ARBA00009261"/>
    </source>
</evidence>
<gene>
    <name evidence="10" type="ORF">N781_06450</name>
</gene>
<evidence type="ECO:0000313" key="11">
    <source>
        <dbReference type="Proteomes" id="UP000030528"/>
    </source>
</evidence>
<dbReference type="PANTHER" id="PTHR30330:SF3">
    <property type="entry name" value="TRANSCRIPTIONAL REGULATOR, LRP FAMILY"/>
    <property type="match status" value="1"/>
</dbReference>
<dbReference type="PRINTS" id="PR00175">
    <property type="entry name" value="NAALASMPORT"/>
</dbReference>
<feature type="transmembrane region" description="Helical" evidence="9">
    <location>
        <begin position="212"/>
        <end position="233"/>
    </location>
</feature>
<keyword evidence="4 9" id="KW-1003">Cell membrane</keyword>
<comment type="caution">
    <text evidence="10">The sequence shown here is derived from an EMBL/GenBank/DDBJ whole genome shotgun (WGS) entry which is preliminary data.</text>
</comment>
<dbReference type="EMBL" id="AVPE01000013">
    <property type="protein sequence ID" value="KGX90703.1"/>
    <property type="molecule type" value="Genomic_DNA"/>
</dbReference>
<sequence length="451" mass="49225">MDRAKEAISTISDFIWGFPLIFLFLTAGVYITIRLRFLPFLHARLVFGKTIGTIFSKEKKKVDGVSPFQTFTSALSATAGATNIVGVPVAVAFGGPGAIFWMWIVALVGMTTMYCEIILGMKYREKDRNGEWVGGPKYYLSKGLGWKKLGWFYSFGLMIEVIPSVMVQTNSVSTSVETDFGFSPLISGLIVALVTALVIWGGIKRIGKLSSIFLPIFVLIYVGLTLWVIGINYKEIDDAIKLIVGNAFTPAASVGVFGGAAVVQTIRWGLARGLYTSEAGMGSSSIAYAEADMDQPVELSFWGIIAVFIDTLVICTLTGITIVVTGVWSKVEKEDAASMVAEAFKPVFGETLSATILAILLFFFVIATVGVIIFFGERQAEILFGRRVKWLMRFIYLLAIVLGAVGGLKIVWEFLDLILAMIVIPNIIGVVLLTGKAKEITDDYLRNKKGK</sequence>
<dbReference type="Proteomes" id="UP000030528">
    <property type="component" value="Unassembled WGS sequence"/>
</dbReference>
<accession>A0A0A5GHK1</accession>
<proteinExistence type="inferred from homology"/>
<keyword evidence="3 9" id="KW-0813">Transport</keyword>
<evidence type="ECO:0000256" key="9">
    <source>
        <dbReference type="RuleBase" id="RU363064"/>
    </source>
</evidence>
<keyword evidence="8 9" id="KW-0472">Membrane</keyword>
<dbReference type="eggNOG" id="COG1115">
    <property type="taxonomic scope" value="Bacteria"/>
</dbReference>
<evidence type="ECO:0000256" key="3">
    <source>
        <dbReference type="ARBA" id="ARBA00022448"/>
    </source>
</evidence>
<dbReference type="GO" id="GO:0005283">
    <property type="term" value="F:amino acid:sodium symporter activity"/>
    <property type="evidence" value="ECO:0007669"/>
    <property type="project" value="InterPro"/>
</dbReference>
<evidence type="ECO:0000256" key="7">
    <source>
        <dbReference type="ARBA" id="ARBA00022989"/>
    </source>
</evidence>
<comment type="subcellular location">
    <subcellularLocation>
        <location evidence="1 9">Cell membrane</location>
        <topology evidence="1 9">Multi-pass membrane protein</topology>
    </subcellularLocation>
</comment>
<evidence type="ECO:0000256" key="4">
    <source>
        <dbReference type="ARBA" id="ARBA00022475"/>
    </source>
</evidence>
<keyword evidence="6 9" id="KW-0769">Symport</keyword>
<dbReference type="OrthoDB" id="9804874at2"/>
<feature type="transmembrane region" description="Helical" evidence="9">
    <location>
        <begin position="99"/>
        <end position="119"/>
    </location>
</feature>
<feature type="transmembrane region" description="Helical" evidence="9">
    <location>
        <begin position="418"/>
        <end position="435"/>
    </location>
</feature>
<dbReference type="AlphaFoldDB" id="A0A0A5GHK1"/>
<keyword evidence="11" id="KW-1185">Reference proteome</keyword>
<name>A0A0A5GHK1_9BACI</name>
<dbReference type="NCBIfam" id="TIGR00835">
    <property type="entry name" value="agcS"/>
    <property type="match status" value="1"/>
</dbReference>
<dbReference type="Gene3D" id="1.20.1740.10">
    <property type="entry name" value="Amino acid/polyamine transporter I"/>
    <property type="match status" value="1"/>
</dbReference>
<dbReference type="PROSITE" id="PS00873">
    <property type="entry name" value="NA_ALANINE_SYMP"/>
    <property type="match status" value="1"/>
</dbReference>
<keyword evidence="7 9" id="KW-1133">Transmembrane helix</keyword>
<feature type="transmembrane region" description="Helical" evidence="9">
    <location>
        <begin position="239"/>
        <end position="263"/>
    </location>
</feature>
<feature type="transmembrane region" description="Helical" evidence="9">
    <location>
        <begin position="149"/>
        <end position="168"/>
    </location>
</feature>
<feature type="transmembrane region" description="Helical" evidence="9">
    <location>
        <begin position="348"/>
        <end position="374"/>
    </location>
</feature>
<feature type="transmembrane region" description="Helical" evidence="9">
    <location>
        <begin position="68"/>
        <end position="93"/>
    </location>
</feature>
<dbReference type="Pfam" id="PF01235">
    <property type="entry name" value="Na_Ala_symp"/>
    <property type="match status" value="1"/>
</dbReference>
<feature type="transmembrane region" description="Helical" evidence="9">
    <location>
        <begin position="12"/>
        <end position="31"/>
    </location>
</feature>
<feature type="transmembrane region" description="Helical" evidence="9">
    <location>
        <begin position="394"/>
        <end position="412"/>
    </location>
</feature>
<comment type="similarity">
    <text evidence="2 9">Belongs to the alanine or glycine:cation symporter (AGCS) (TC 2.A.25) family.</text>
</comment>
<evidence type="ECO:0000256" key="8">
    <source>
        <dbReference type="ARBA" id="ARBA00023136"/>
    </source>
</evidence>
<feature type="transmembrane region" description="Helical" evidence="9">
    <location>
        <begin position="301"/>
        <end position="328"/>
    </location>
</feature>
<evidence type="ECO:0000313" key="10">
    <source>
        <dbReference type="EMBL" id="KGX90703.1"/>
    </source>
</evidence>
<protein>
    <submittedName>
        <fullName evidence="10">Sodium:alanine symporter</fullName>
    </submittedName>
</protein>
<dbReference type="RefSeq" id="WP_026801156.1">
    <property type="nucleotide sequence ID" value="NZ_AULI01000013.1"/>
</dbReference>
<evidence type="ECO:0000256" key="6">
    <source>
        <dbReference type="ARBA" id="ARBA00022847"/>
    </source>
</evidence>